<dbReference type="PANTHER" id="PTHR24113">
    <property type="entry name" value="RAN GTPASE-ACTIVATING PROTEIN 1"/>
    <property type="match status" value="1"/>
</dbReference>
<dbReference type="CDD" id="cd18186">
    <property type="entry name" value="BTB_POZ_ZBTB_KLHL-like"/>
    <property type="match status" value="1"/>
</dbReference>
<dbReference type="InterPro" id="IPR027038">
    <property type="entry name" value="RanGap"/>
</dbReference>
<proteinExistence type="predicted"/>
<dbReference type="PANTHER" id="PTHR24113:SF12">
    <property type="entry name" value="RAN GTPASE-ACTIVATING PROTEIN 1"/>
    <property type="match status" value="1"/>
</dbReference>
<dbReference type="Gene3D" id="3.80.10.10">
    <property type="entry name" value="Ribonuclease Inhibitor"/>
    <property type="match status" value="2"/>
</dbReference>
<dbReference type="GO" id="GO:0005634">
    <property type="term" value="C:nucleus"/>
    <property type="evidence" value="ECO:0007669"/>
    <property type="project" value="TreeGrafter"/>
</dbReference>
<dbReference type="GO" id="GO:0005829">
    <property type="term" value="C:cytosol"/>
    <property type="evidence" value="ECO:0007669"/>
    <property type="project" value="TreeGrafter"/>
</dbReference>
<reference evidence="5" key="1">
    <citation type="submission" date="2022-08" db="EMBL/GenBank/DDBJ databases">
        <title>Novel sulphate-reducing endosymbionts in the free-living metamonad Anaeramoeba.</title>
        <authorList>
            <person name="Jerlstrom-Hultqvist J."/>
            <person name="Cepicka I."/>
            <person name="Gallot-Lavallee L."/>
            <person name="Salas-Leiva D."/>
            <person name="Curtis B.A."/>
            <person name="Zahonova K."/>
            <person name="Pipaliya S."/>
            <person name="Dacks J."/>
            <person name="Roger A.J."/>
        </authorList>
    </citation>
    <scope>NUCLEOTIDE SEQUENCE</scope>
    <source>
        <strain evidence="5">Busselton2</strain>
    </source>
</reference>
<dbReference type="InterPro" id="IPR032675">
    <property type="entry name" value="LRR_dom_sf"/>
</dbReference>
<dbReference type="InterPro" id="IPR011333">
    <property type="entry name" value="SKP1/BTB/POZ_sf"/>
</dbReference>
<dbReference type="Proteomes" id="UP001146793">
    <property type="component" value="Unassembled WGS sequence"/>
</dbReference>
<dbReference type="GO" id="GO:0031267">
    <property type="term" value="F:small GTPase binding"/>
    <property type="evidence" value="ECO:0007669"/>
    <property type="project" value="TreeGrafter"/>
</dbReference>
<evidence type="ECO:0000259" key="4">
    <source>
        <dbReference type="PROSITE" id="PS50097"/>
    </source>
</evidence>
<dbReference type="GO" id="GO:0006913">
    <property type="term" value="P:nucleocytoplasmic transport"/>
    <property type="evidence" value="ECO:0007669"/>
    <property type="project" value="TreeGrafter"/>
</dbReference>
<organism evidence="5 6">
    <name type="scientific">Anaeramoeba flamelloides</name>
    <dbReference type="NCBI Taxonomy" id="1746091"/>
    <lineage>
        <taxon>Eukaryota</taxon>
        <taxon>Metamonada</taxon>
        <taxon>Anaeramoebidae</taxon>
        <taxon>Anaeramoeba</taxon>
    </lineage>
</organism>
<keyword evidence="1" id="KW-0343">GTPase activation</keyword>
<name>A0AAV7ZXZ8_9EUKA</name>
<protein>
    <submittedName>
        <fullName evidence="5">Rich repeat and nacht domain-containing protein</fullName>
    </submittedName>
</protein>
<dbReference type="SUPFAM" id="SSF54695">
    <property type="entry name" value="POZ domain"/>
    <property type="match status" value="1"/>
</dbReference>
<dbReference type="Pfam" id="PF00651">
    <property type="entry name" value="BTB"/>
    <property type="match status" value="1"/>
</dbReference>
<evidence type="ECO:0000256" key="3">
    <source>
        <dbReference type="ARBA" id="ARBA00022737"/>
    </source>
</evidence>
<dbReference type="GO" id="GO:0005096">
    <property type="term" value="F:GTPase activator activity"/>
    <property type="evidence" value="ECO:0007669"/>
    <property type="project" value="UniProtKB-KW"/>
</dbReference>
<dbReference type="PROSITE" id="PS50097">
    <property type="entry name" value="BTB"/>
    <property type="match status" value="1"/>
</dbReference>
<dbReference type="AlphaFoldDB" id="A0AAV7ZXZ8"/>
<dbReference type="SUPFAM" id="SSF52047">
    <property type="entry name" value="RNI-like"/>
    <property type="match status" value="1"/>
</dbReference>
<comment type="caution">
    <text evidence="5">The sequence shown here is derived from an EMBL/GenBank/DDBJ whole genome shotgun (WGS) entry which is preliminary data.</text>
</comment>
<sequence>MTSEILKQLQTNDPKLTEISNYDFEFSVGSVKKLAGYLPQAKYLETLDLFGVVKGNLEASLTKILLALINNKSVLDLNLGLTSFIRNNETFAALVELITNTKYLEYLHLPECSFETKQLTQLFQALKVNTSLKHIGLNGVSLSSIDESSFLDLIRKNRTLTSFSLGKTHLGHTQLTNVLQVFREQLQVQSLDLTETELTNNHIIIIADLIKESNTFEELAIEGVAVSKNIQLILDAIESSVSFQYLKAALVKINKKQLDQVIRITQNSPNVLGIYLSYPSSCTEKGAQLIKLFKENVINSKVILLDFATLLESGVGADFEIEGRRCHRSLLEARTATTAEKLVESVKKLKSTKKQIDSLFNWIYKSQIADMGYLSRLLQGELKIPNFFEKTLVKDLKMLMGDHKTKDFVIKVPYLDDENEDEDEEEGEVEYDEILVHSVVLFARSGLFRDWLLNTNEKEYQIKDFSKKTVETLQIFFNFLYCEKLILTADDDPQLVVEEIEDCSDYYQTTNSKILQSEIIKIKKIFSLN</sequence>
<evidence type="ECO:0000256" key="2">
    <source>
        <dbReference type="ARBA" id="ARBA00022614"/>
    </source>
</evidence>
<dbReference type="Gene3D" id="3.30.710.10">
    <property type="entry name" value="Potassium Channel Kv1.1, Chain A"/>
    <property type="match status" value="1"/>
</dbReference>
<feature type="domain" description="BTB" evidence="4">
    <location>
        <begin position="406"/>
        <end position="489"/>
    </location>
</feature>
<evidence type="ECO:0000313" key="5">
    <source>
        <dbReference type="EMBL" id="KAJ3445218.1"/>
    </source>
</evidence>
<accession>A0AAV7ZXZ8</accession>
<evidence type="ECO:0000256" key="1">
    <source>
        <dbReference type="ARBA" id="ARBA00022468"/>
    </source>
</evidence>
<keyword evidence="2" id="KW-0433">Leucine-rich repeat</keyword>
<dbReference type="EMBL" id="JANTQA010000023">
    <property type="protein sequence ID" value="KAJ3445218.1"/>
    <property type="molecule type" value="Genomic_DNA"/>
</dbReference>
<gene>
    <name evidence="5" type="ORF">M0812_11085</name>
</gene>
<evidence type="ECO:0000313" key="6">
    <source>
        <dbReference type="Proteomes" id="UP001146793"/>
    </source>
</evidence>
<keyword evidence="3" id="KW-0677">Repeat</keyword>
<dbReference type="InterPro" id="IPR000210">
    <property type="entry name" value="BTB/POZ_dom"/>
</dbReference>
<dbReference type="GO" id="GO:0048471">
    <property type="term" value="C:perinuclear region of cytoplasm"/>
    <property type="evidence" value="ECO:0007669"/>
    <property type="project" value="TreeGrafter"/>
</dbReference>